<dbReference type="Pfam" id="PF12705">
    <property type="entry name" value="PDDEXK_1"/>
    <property type="match status" value="1"/>
</dbReference>
<comment type="catalytic activity">
    <reaction evidence="14">
        <text>ATP + H2O = ADP + phosphate + H(+)</text>
        <dbReference type="Rhea" id="RHEA:13065"/>
        <dbReference type="ChEBI" id="CHEBI:15377"/>
        <dbReference type="ChEBI" id="CHEBI:15378"/>
        <dbReference type="ChEBI" id="CHEBI:30616"/>
        <dbReference type="ChEBI" id="CHEBI:43474"/>
        <dbReference type="ChEBI" id="CHEBI:456216"/>
        <dbReference type="EC" id="5.6.2.4"/>
    </reaction>
</comment>
<evidence type="ECO:0000256" key="5">
    <source>
        <dbReference type="ARBA" id="ARBA00022801"/>
    </source>
</evidence>
<dbReference type="InterPro" id="IPR038726">
    <property type="entry name" value="PDDEXK_AddAB-type"/>
</dbReference>
<dbReference type="Gene3D" id="1.10.10.160">
    <property type="match status" value="1"/>
</dbReference>
<evidence type="ECO:0000313" key="19">
    <source>
        <dbReference type="Proteomes" id="UP000231276"/>
    </source>
</evidence>
<feature type="binding site" evidence="15">
    <location>
        <begin position="34"/>
        <end position="41"/>
    </location>
    <ligand>
        <name>ATP</name>
        <dbReference type="ChEBI" id="CHEBI:30616"/>
    </ligand>
</feature>
<evidence type="ECO:0000256" key="4">
    <source>
        <dbReference type="ARBA" id="ARBA00022763"/>
    </source>
</evidence>
<keyword evidence="5 15" id="KW-0378">Hydrolase</keyword>
<keyword evidence="11" id="KW-0413">Isomerase</keyword>
<evidence type="ECO:0000256" key="15">
    <source>
        <dbReference type="PROSITE-ProRule" id="PRU00560"/>
    </source>
</evidence>
<gene>
    <name evidence="18" type="ORF">COW82_02765</name>
</gene>
<evidence type="ECO:0000256" key="6">
    <source>
        <dbReference type="ARBA" id="ARBA00022806"/>
    </source>
</evidence>
<proteinExistence type="inferred from homology"/>
<dbReference type="GO" id="GO:0005524">
    <property type="term" value="F:ATP binding"/>
    <property type="evidence" value="ECO:0007669"/>
    <property type="project" value="UniProtKB-UniRule"/>
</dbReference>
<keyword evidence="10" id="KW-0234">DNA repair</keyword>
<evidence type="ECO:0000256" key="1">
    <source>
        <dbReference type="ARBA" id="ARBA00009922"/>
    </source>
</evidence>
<name>A0A2H0DWS6_9BACT</name>
<dbReference type="CDD" id="cd17932">
    <property type="entry name" value="DEXQc_UvrD"/>
    <property type="match status" value="1"/>
</dbReference>
<keyword evidence="2" id="KW-0540">Nuclease</keyword>
<dbReference type="Proteomes" id="UP000231276">
    <property type="component" value="Unassembled WGS sequence"/>
</dbReference>
<keyword evidence="6 15" id="KW-0347">Helicase</keyword>
<organism evidence="18 19">
    <name type="scientific">Candidatus Campbellbacteria bacterium CG22_combo_CG10-13_8_21_14_all_43_18</name>
    <dbReference type="NCBI Taxonomy" id="1974530"/>
    <lineage>
        <taxon>Bacteria</taxon>
        <taxon>Candidatus Campbelliibacteriota</taxon>
    </lineage>
</organism>
<dbReference type="PROSITE" id="PS51198">
    <property type="entry name" value="UVRD_HELICASE_ATP_BIND"/>
    <property type="match status" value="1"/>
</dbReference>
<dbReference type="GO" id="GO:0000725">
    <property type="term" value="P:recombinational repair"/>
    <property type="evidence" value="ECO:0007669"/>
    <property type="project" value="TreeGrafter"/>
</dbReference>
<comment type="catalytic activity">
    <reaction evidence="12">
        <text>Couples ATP hydrolysis with the unwinding of duplex DNA by translocating in the 3'-5' direction.</text>
        <dbReference type="EC" id="5.6.2.4"/>
    </reaction>
</comment>
<reference evidence="18 19" key="1">
    <citation type="submission" date="2017-09" db="EMBL/GenBank/DDBJ databases">
        <title>Depth-based differentiation of microbial function through sediment-hosted aquifers and enrichment of novel symbionts in the deep terrestrial subsurface.</title>
        <authorList>
            <person name="Probst A.J."/>
            <person name="Ladd B."/>
            <person name="Jarett J.K."/>
            <person name="Geller-Mcgrath D.E."/>
            <person name="Sieber C.M."/>
            <person name="Emerson J.B."/>
            <person name="Anantharaman K."/>
            <person name="Thomas B.C."/>
            <person name="Malmstrom R."/>
            <person name="Stieglmeier M."/>
            <person name="Klingl A."/>
            <person name="Woyke T."/>
            <person name="Ryan C.M."/>
            <person name="Banfield J.F."/>
        </authorList>
    </citation>
    <scope>NUCLEOTIDE SEQUENCE [LARGE SCALE GENOMIC DNA]</scope>
    <source>
        <strain evidence="18">CG22_combo_CG10-13_8_21_14_all_43_18</strain>
    </source>
</reference>
<evidence type="ECO:0000256" key="8">
    <source>
        <dbReference type="ARBA" id="ARBA00022840"/>
    </source>
</evidence>
<keyword evidence="9" id="KW-0238">DNA-binding</keyword>
<evidence type="ECO:0000259" key="16">
    <source>
        <dbReference type="PROSITE" id="PS51198"/>
    </source>
</evidence>
<accession>A0A2H0DWS6</accession>
<dbReference type="InterPro" id="IPR011335">
    <property type="entry name" value="Restrct_endonuc-II-like"/>
</dbReference>
<dbReference type="PROSITE" id="PS51217">
    <property type="entry name" value="UVRD_HELICASE_CTER"/>
    <property type="match status" value="1"/>
</dbReference>
<dbReference type="InterPro" id="IPR027417">
    <property type="entry name" value="P-loop_NTPase"/>
</dbReference>
<keyword evidence="7" id="KW-0269">Exonuclease</keyword>
<dbReference type="InterPro" id="IPR014017">
    <property type="entry name" value="DNA_helicase_UvrD-like_C"/>
</dbReference>
<dbReference type="EMBL" id="PCTS01000037">
    <property type="protein sequence ID" value="PIP86318.1"/>
    <property type="molecule type" value="Genomic_DNA"/>
</dbReference>
<dbReference type="SUPFAM" id="SSF52980">
    <property type="entry name" value="Restriction endonuclease-like"/>
    <property type="match status" value="1"/>
</dbReference>
<dbReference type="Pfam" id="PF00580">
    <property type="entry name" value="UvrD-helicase"/>
    <property type="match status" value="1"/>
</dbReference>
<dbReference type="Gene3D" id="1.10.486.10">
    <property type="entry name" value="PCRA, domain 4"/>
    <property type="match status" value="1"/>
</dbReference>
<feature type="domain" description="UvrD-like helicase ATP-binding" evidence="16">
    <location>
        <begin position="13"/>
        <end position="333"/>
    </location>
</feature>
<dbReference type="EC" id="5.6.2.4" evidence="13"/>
<dbReference type="SUPFAM" id="SSF52540">
    <property type="entry name" value="P-loop containing nucleoside triphosphate hydrolases"/>
    <property type="match status" value="1"/>
</dbReference>
<dbReference type="InterPro" id="IPR013986">
    <property type="entry name" value="DExx_box_DNA_helicase_dom_sf"/>
</dbReference>
<protein>
    <recommendedName>
        <fullName evidence="13">DNA 3'-5' helicase</fullName>
        <ecNumber evidence="13">5.6.2.4</ecNumber>
    </recommendedName>
</protein>
<evidence type="ECO:0000256" key="10">
    <source>
        <dbReference type="ARBA" id="ARBA00023204"/>
    </source>
</evidence>
<evidence type="ECO:0000256" key="13">
    <source>
        <dbReference type="ARBA" id="ARBA00034808"/>
    </source>
</evidence>
<dbReference type="AlphaFoldDB" id="A0A2H0DWS6"/>
<evidence type="ECO:0000256" key="9">
    <source>
        <dbReference type="ARBA" id="ARBA00023125"/>
    </source>
</evidence>
<keyword evidence="4" id="KW-0227">DNA damage</keyword>
<evidence type="ECO:0000256" key="11">
    <source>
        <dbReference type="ARBA" id="ARBA00023235"/>
    </source>
</evidence>
<evidence type="ECO:0000313" key="18">
    <source>
        <dbReference type="EMBL" id="PIP86318.1"/>
    </source>
</evidence>
<dbReference type="InterPro" id="IPR011604">
    <property type="entry name" value="PDDEXK-like_dom_sf"/>
</dbReference>
<comment type="caution">
    <text evidence="18">The sequence shown here is derived from an EMBL/GenBank/DDBJ whole genome shotgun (WGS) entry which is preliminary data.</text>
</comment>
<evidence type="ECO:0000259" key="17">
    <source>
        <dbReference type="PROSITE" id="PS51217"/>
    </source>
</evidence>
<dbReference type="GO" id="GO:0043138">
    <property type="term" value="F:3'-5' DNA helicase activity"/>
    <property type="evidence" value="ECO:0007669"/>
    <property type="project" value="UniProtKB-EC"/>
</dbReference>
<dbReference type="PANTHER" id="PTHR11070">
    <property type="entry name" value="UVRD / RECB / PCRA DNA HELICASE FAMILY MEMBER"/>
    <property type="match status" value="1"/>
</dbReference>
<comment type="similarity">
    <text evidence="1">Belongs to the helicase family. UvrD subfamily.</text>
</comment>
<evidence type="ECO:0000256" key="14">
    <source>
        <dbReference type="ARBA" id="ARBA00048988"/>
    </source>
</evidence>
<dbReference type="GO" id="GO:0003677">
    <property type="term" value="F:DNA binding"/>
    <property type="evidence" value="ECO:0007669"/>
    <property type="project" value="UniProtKB-KW"/>
</dbReference>
<dbReference type="InterPro" id="IPR000212">
    <property type="entry name" value="DNA_helicase_UvrD/REP"/>
</dbReference>
<keyword evidence="3 15" id="KW-0547">Nucleotide-binding</keyword>
<feature type="domain" description="UvrD-like helicase C-terminal" evidence="17">
    <location>
        <begin position="334"/>
        <end position="616"/>
    </location>
</feature>
<dbReference type="Gene3D" id="3.90.320.10">
    <property type="match status" value="1"/>
</dbReference>
<evidence type="ECO:0000256" key="2">
    <source>
        <dbReference type="ARBA" id="ARBA00022722"/>
    </source>
</evidence>
<dbReference type="PANTHER" id="PTHR11070:SF2">
    <property type="entry name" value="ATP-DEPENDENT DNA HELICASE SRS2"/>
    <property type="match status" value="1"/>
</dbReference>
<evidence type="ECO:0000256" key="3">
    <source>
        <dbReference type="ARBA" id="ARBA00022741"/>
    </source>
</evidence>
<evidence type="ECO:0000256" key="7">
    <source>
        <dbReference type="ARBA" id="ARBA00022839"/>
    </source>
</evidence>
<sequence length="1008" mass="116942">MEMTSDVFNSFYKKLNKAQKTAVDTVEGPVMVVAGPGTGKTLILTLRIANILKKTDTNAENILALTFTESGAYSMRKKLVEIMGSLAYRVNIHTFHSFCNDIIKSHPEEFPKIIGAVNITDIDQIKIIEDILDKNRFKRIKFYGDSSFFVMPIIGAIRDLKREGISPKTFALSMELEDKKFQNSKNLYHQKGRFKGFMKSEYKVLEKKLLKNKELLHVYQKYQKALSTNRFYDYEDMIIETIKILRKNPGLLLELQEKYQYILVDEHQDTNNAQNGLLELLSSFHSDPNLFIVGDEKQAIFRFQGASLENFLYFKNLYKNASLINLSENYRSTEPILDGSHSLILNNKVSEKFLRIKLNPKASQGKEKIKLYSFSNPDYEHVFLAKDMEEKIKNGVSPGEIAVLYRDNKDVVPVSKILEKTSIPFVIESNQNVLADDEISKLLLVFRSLNNLSDENLLSKALHLDIWNIDNLDIFKILSFGKKNKKKIVDILRSLDVLFKAGVGEPEKILAIYSKFQKWSRLGRNINFTDTLEIILNESGFLKHLFAHPASVEKMNKLENLFNEVRKISEGHKEFKLPDFIEYLNILVNYNILIKMKEGVSLFDSVHLMTAHKSKGLEFDYVYIIGLNDGHWGNRKNIRHFHLPNVDKDFLKDKNEDERRLFYVALTRAKKEVILTYARENFDKDYKIASQFVEEIDKKFLEKKETAELEKLLSRSGLNKYSAKKNKPLSIKDRKYLKNLFLEQGFSVTAFNNYLEDPWKYFFESLVRLPSMRSSSQEYGSAMHEALSLKNFTKAKMLKVFRDSLSRKALNDGDYKKYLERGRLALEGYFKARSASLRQEGLRELDIAGVFTEVEHRNKKIKILLKGKIDKIEFLSDGKIRVIDYKTGRWKSRNEMEGGTKNSDGNYKRQLVFYKLLLKKMMQNKKLHSGILPNAGMDSIEGVIDFIEPDDKGAYREREIFQISGKEVDELENEIKKTAKDILDFKFWRKNPASKSKYLALVEILKQK</sequence>
<dbReference type="Gene3D" id="3.40.50.300">
    <property type="entry name" value="P-loop containing nucleotide triphosphate hydrolases"/>
    <property type="match status" value="2"/>
</dbReference>
<dbReference type="InterPro" id="IPR014016">
    <property type="entry name" value="UvrD-like_ATP-bd"/>
</dbReference>
<keyword evidence="8 15" id="KW-0067">ATP-binding</keyword>
<evidence type="ECO:0000256" key="12">
    <source>
        <dbReference type="ARBA" id="ARBA00034617"/>
    </source>
</evidence>
<dbReference type="Pfam" id="PF13361">
    <property type="entry name" value="UvrD_C"/>
    <property type="match status" value="1"/>
</dbReference>
<dbReference type="GO" id="GO:0004527">
    <property type="term" value="F:exonuclease activity"/>
    <property type="evidence" value="ECO:0007669"/>
    <property type="project" value="UniProtKB-KW"/>
</dbReference>